<evidence type="ECO:0000256" key="1">
    <source>
        <dbReference type="SAM" id="SignalP"/>
    </source>
</evidence>
<evidence type="ECO:0007829" key="4">
    <source>
        <dbReference type="PeptideAtlas" id="A0A5F9ZHF5"/>
    </source>
</evidence>
<evidence type="ECO:0007829" key="5">
    <source>
        <dbReference type="ProteomicsDB" id="A0A5F9ZHF5"/>
    </source>
</evidence>
<dbReference type="PANTHER" id="PTHR10609:SF14">
    <property type="entry name" value="BIOTINIDASE"/>
    <property type="match status" value="1"/>
</dbReference>
<dbReference type="PANTHER" id="PTHR10609">
    <property type="entry name" value="BIOTINIDASE-RELATED"/>
    <property type="match status" value="1"/>
</dbReference>
<dbReference type="Gene3D" id="3.60.110.10">
    <property type="entry name" value="Carbon-nitrogen hydrolase"/>
    <property type="match status" value="1"/>
</dbReference>
<dbReference type="OrthoDB" id="10250282at2759"/>
<reference evidence="2" key="4">
    <citation type="submission" date="2025-08" db="UniProtKB">
        <authorList>
            <consortium name="Ensembl"/>
        </authorList>
    </citation>
    <scope>IDENTIFICATION</scope>
</reference>
<dbReference type="EMBL" id="AC090950">
    <property type="status" value="NOT_ANNOTATED_CDS"/>
    <property type="molecule type" value="Genomic_DNA"/>
</dbReference>
<dbReference type="InterPro" id="IPR040154">
    <property type="entry name" value="Biotinidase/VNN"/>
</dbReference>
<dbReference type="GeneTree" id="ENSGT00390000013823"/>
<reference evidence="2" key="5">
    <citation type="submission" date="2025-09" db="UniProtKB">
        <authorList>
            <consortium name="Ensembl"/>
        </authorList>
    </citation>
    <scope>IDENTIFICATION</scope>
</reference>
<gene>
    <name evidence="2" type="primary">BTD</name>
</gene>
<dbReference type="VEuPathDB" id="HostDB:ENSG00000169814"/>
<proteinExistence type="evidence at protein level"/>
<dbReference type="MassIVE" id="A0A5F9ZHF5"/>
<feature type="chain" id="PRO_5023848068" evidence="1">
    <location>
        <begin position="22"/>
        <end position="203"/>
    </location>
</feature>
<dbReference type="OpenTargets" id="ENSG00000169814"/>
<evidence type="ECO:0000313" key="2">
    <source>
        <dbReference type="Ensembl" id="ENSP00000500288.1"/>
    </source>
</evidence>
<dbReference type="EMBL" id="AC027129">
    <property type="status" value="NOT_ANNOTATED_CDS"/>
    <property type="molecule type" value="Genomic_DNA"/>
</dbReference>
<dbReference type="Proteomes" id="UP000005640">
    <property type="component" value="Chromosome 3"/>
</dbReference>
<keyword evidence="4 5" id="KW-1267">Proteomics identification</keyword>
<name>A0A5F9ZHF5_HUMAN</name>
<evidence type="ECO:0000313" key="3">
    <source>
        <dbReference type="Proteomes" id="UP000005640"/>
    </source>
</evidence>
<protein>
    <submittedName>
        <fullName evidence="2">Biotinidase</fullName>
    </submittedName>
</protein>
<dbReference type="AlphaFoldDB" id="A0A5F9ZHF5"/>
<reference evidence="2 3" key="1">
    <citation type="journal article" date="2001" name="Nature">
        <title>Initial sequencing and analysis of the human genome.</title>
        <authorList>
            <consortium name="International Human Genome Sequencing Consortium"/>
            <person name="Lander E.S."/>
            <person name="Linton L.M."/>
            <person name="Birren B."/>
            <person name="Nusbaum C."/>
            <person name="Zody M.C."/>
            <person name="Baldwin J."/>
            <person name="Devon K."/>
            <person name="Dewar K."/>
            <person name="Doyle M."/>
            <person name="FitzHugh W."/>
            <person name="Funke R."/>
            <person name="Gage D."/>
            <person name="Harris K."/>
            <person name="Heaford A."/>
            <person name="Howland J."/>
            <person name="Kann L."/>
            <person name="Lehoczky J."/>
            <person name="LeVine R."/>
            <person name="McEwan P."/>
            <person name="McKernan K."/>
            <person name="Meldrim J."/>
            <person name="Mesirov J.P."/>
            <person name="Miranda C."/>
            <person name="Morris W."/>
            <person name="Naylor J."/>
            <person name="Raymond C."/>
            <person name="Rosetti M."/>
            <person name="Santos R."/>
            <person name="Sheridan A."/>
            <person name="Sougnez C."/>
            <person name="Stange-Thomann N."/>
            <person name="Stojanovic N."/>
            <person name="Subramanian A."/>
            <person name="Wyman D."/>
            <person name="Rogers J."/>
            <person name="Sulston J."/>
            <person name="Ainscough R."/>
            <person name="Beck S."/>
            <person name="Bentley D."/>
            <person name="Burton J."/>
            <person name="Clee C."/>
            <person name="Carter N."/>
            <person name="Coulson A."/>
            <person name="Deadman R."/>
            <person name="Deloukas P."/>
            <person name="Dunham A."/>
            <person name="Dunham I."/>
            <person name="Durbin R."/>
            <person name="French L."/>
            <person name="Grafham D."/>
            <person name="Gregory S."/>
            <person name="Hubbard T."/>
            <person name="Humphray S."/>
            <person name="Hunt A."/>
            <person name="Jones M."/>
            <person name="Lloyd C."/>
            <person name="McMurray A."/>
            <person name="Matthews L."/>
            <person name="Mercer S."/>
            <person name="Milne S."/>
            <person name="Mullikin J.C."/>
            <person name="Mungall A."/>
            <person name="Plumb R."/>
            <person name="Ross M."/>
            <person name="Shownkeen R."/>
            <person name="Sims S."/>
            <person name="Waterston R.H."/>
            <person name="Wilson R.K."/>
            <person name="Hillier L.W."/>
            <person name="McPherson J.D."/>
            <person name="Marra M.A."/>
            <person name="Mardis E.R."/>
            <person name="Fulton L.A."/>
            <person name="Chinwalla A.T."/>
            <person name="Pepin K.H."/>
            <person name="Gish W.R."/>
            <person name="Chissoe S.L."/>
            <person name="Wendl M.C."/>
            <person name="Delehaunty K.D."/>
            <person name="Miner T.L."/>
            <person name="Delehaunty A."/>
            <person name="Kramer J.B."/>
            <person name="Cook L.L."/>
            <person name="Fulton R.S."/>
            <person name="Johnson D.L."/>
            <person name="Minx P.J."/>
            <person name="Clifton S.W."/>
            <person name="Hawkins T."/>
            <person name="Branscomb E."/>
            <person name="Predki P."/>
            <person name="Richardson P."/>
            <person name="Wenning S."/>
            <person name="Slezak T."/>
            <person name="Doggett N."/>
            <person name="Cheng J.F."/>
            <person name="Olsen A."/>
            <person name="Lucas S."/>
            <person name="Elkin C."/>
            <person name="Uberbacher E."/>
            <person name="Frazier M."/>
            <person name="Gibbs R.A."/>
            <person name="Muzny D.M."/>
            <person name="Scherer S.E."/>
            <person name="Bouck J.B."/>
            <person name="Sodergren E.J."/>
            <person name="Worley K.C."/>
            <person name="Rives C.M."/>
            <person name="Gorrell J.H."/>
            <person name="Metzker M.L."/>
            <person name="Naylor S.L."/>
            <person name="Kucherlapati R.S."/>
            <person name="Nelson D.L."/>
            <person name="Weinstock G.M."/>
            <person name="Sakaki Y."/>
            <person name="Fujiyama A."/>
            <person name="Hattori M."/>
            <person name="Yada T."/>
            <person name="Toyoda A."/>
            <person name="Itoh T."/>
            <person name="Kawagoe C."/>
            <person name="Watanabe H."/>
            <person name="Totoki Y."/>
            <person name="Taylor T."/>
            <person name="Weissenbach J."/>
            <person name="Heilig R."/>
            <person name="Saurin W."/>
            <person name="Artiguenave F."/>
            <person name="Brottier P."/>
            <person name="Bruls T."/>
            <person name="Pelletier E."/>
            <person name="Robert C."/>
            <person name="Wincker P."/>
            <person name="Smith D.R."/>
            <person name="Doucette-Stamm L."/>
            <person name="Rubenfield M."/>
            <person name="Weinstock K."/>
            <person name="Lee H.M."/>
            <person name="Dubois J."/>
            <person name="Rosenthal A."/>
            <person name="Platzer M."/>
            <person name="Nyakatura G."/>
            <person name="Taudien S."/>
            <person name="Rump A."/>
            <person name="Yang H."/>
            <person name="Yu J."/>
            <person name="Wang J."/>
            <person name="Huang G."/>
            <person name="Gu J."/>
            <person name="Hood L."/>
            <person name="Rowen L."/>
            <person name="Madan A."/>
            <person name="Qin S."/>
            <person name="Davis R.W."/>
            <person name="Federspiel N.A."/>
            <person name="Abola A.P."/>
            <person name="Proctor M.J."/>
            <person name="Myers R.M."/>
            <person name="Schmutz J."/>
            <person name="Dickson M."/>
            <person name="Grimwood J."/>
            <person name="Cox D.R."/>
            <person name="Olson M.V."/>
            <person name="Kaul R."/>
            <person name="Raymond C."/>
            <person name="Shimizu N."/>
            <person name="Kawasaki K."/>
            <person name="Minoshima S."/>
            <person name="Evans G.A."/>
            <person name="Athanasiou M."/>
            <person name="Schultz R."/>
            <person name="Roe B.A."/>
            <person name="Chen F."/>
            <person name="Pan H."/>
            <person name="Ramser J."/>
            <person name="Lehrach H."/>
            <person name="Reinhardt R."/>
            <person name="McCombie W.R."/>
            <person name="de la Bastide M."/>
            <person name="Dedhia N."/>
            <person name="Blocker H."/>
            <person name="Hornischer K."/>
            <person name="Nordsiek G."/>
            <person name="Agarwala R."/>
            <person name="Aravind L."/>
            <person name="Bailey J.A."/>
            <person name="Bateman A."/>
            <person name="Batzoglou S."/>
            <person name="Birney E."/>
            <person name="Bork P."/>
            <person name="Brown D.G."/>
            <person name="Burge C.B."/>
            <person name="Cerutti L."/>
            <person name="Chen H.C."/>
            <person name="Church D."/>
            <person name="Clamp M."/>
            <person name="Copley R.R."/>
            <person name="Doerks T."/>
            <person name="Eddy S.R."/>
            <person name="Eichler E.E."/>
            <person name="Furey T.S."/>
            <person name="Galagan J."/>
            <person name="Gilbert J.G."/>
            <person name="Harmon C."/>
            <person name="Hayashizaki Y."/>
            <person name="Haussler D."/>
            <person name="Hermjakob H."/>
            <person name="Hokamp K."/>
            <person name="Jang W."/>
            <person name="Johnson L.S."/>
            <person name="Jones T.A."/>
            <person name="Kasif S."/>
            <person name="Kaspryzk A."/>
            <person name="Kennedy S."/>
            <person name="Kent W.J."/>
            <person name="Kitts P."/>
            <person name="Koonin E.V."/>
            <person name="Korf I."/>
            <person name="Kulp D."/>
            <person name="Lancet D."/>
            <person name="Lowe T.M."/>
            <person name="McLysaght A."/>
            <person name="Mikkelsen T."/>
            <person name="Moran J.V."/>
            <person name="Mulder N."/>
            <person name="Pollara V.J."/>
            <person name="Ponting C.P."/>
            <person name="Schuler G."/>
            <person name="Schultz J."/>
            <person name="Slater G."/>
            <person name="Smit A.F."/>
            <person name="Stupka E."/>
            <person name="Szustakowski J."/>
            <person name="Thierry-Mieg D."/>
            <person name="Thierry-Mieg J."/>
            <person name="Wagner L."/>
            <person name="Wallis J."/>
            <person name="Wheeler R."/>
            <person name="Williams A."/>
            <person name="Wolf Y.I."/>
            <person name="Wolfe K.H."/>
            <person name="Yang S.P."/>
            <person name="Yeh R.F."/>
            <person name="Collins F."/>
            <person name="Guyer M.S."/>
            <person name="Peterson J."/>
            <person name="Felsenfeld A."/>
            <person name="Wetterstrand K.A."/>
            <person name="Patrinos A."/>
            <person name="Morgan M.J."/>
            <person name="de Jong P."/>
            <person name="Catanese J.J."/>
            <person name="Osoegawa K."/>
            <person name="Shizuya H."/>
            <person name="Choi S."/>
            <person name="Chen Y.J."/>
        </authorList>
    </citation>
    <scope>NUCLEOTIDE SEQUENCE [LARGE SCALE GENOMIC DNA]</scope>
</reference>
<dbReference type="CTD" id="686"/>
<dbReference type="GeneID" id="686"/>
<dbReference type="ExpressionAtlas" id="A0A5F9ZHF5">
    <property type="expression patterns" value="baseline and differential"/>
</dbReference>
<keyword evidence="3" id="KW-1185">Reference proteome</keyword>
<dbReference type="Ensembl" id="ENST00000673467.1">
    <property type="protein sequence ID" value="ENSP00000500288.1"/>
    <property type="gene ID" value="ENSG00000169814.19"/>
</dbReference>
<reference evidence="2 3" key="2">
    <citation type="journal article" date="2004" name="Nature">
        <title>Finishing the euchromatic sequence of the human genome.</title>
        <authorList>
            <consortium name="International Human Genome Sequencing Consortium"/>
        </authorList>
    </citation>
    <scope>NUCLEOTIDE SEQUENCE [LARGE SCALE GENOMIC DNA]</scope>
</reference>
<dbReference type="InterPro" id="IPR036526">
    <property type="entry name" value="C-N_Hydrolase_sf"/>
</dbReference>
<dbReference type="HGNC" id="HGNC:1122">
    <property type="gene designation" value="BTD"/>
</dbReference>
<accession>A0A5F9ZHF5</accession>
<dbReference type="SUPFAM" id="SSF56317">
    <property type="entry name" value="Carbon-nitrogen hydrolase"/>
    <property type="match status" value="1"/>
</dbReference>
<keyword evidence="1" id="KW-0732">Signal</keyword>
<dbReference type="Antibodypedia" id="26848">
    <property type="antibodies" value="223 antibodies from 27 providers"/>
</dbReference>
<feature type="signal peptide" evidence="1">
    <location>
        <begin position="1"/>
        <end position="21"/>
    </location>
</feature>
<dbReference type="SMR" id="A0A5F9ZHF5"/>
<dbReference type="Ensembl" id="ENST00000673467.1">
    <property type="protein sequence ID" value="ENSP00000500288.1"/>
    <property type="gene ID" value="ENSG00000169814.18"/>
</dbReference>
<dbReference type="RefSeq" id="NP_001394309.1">
    <property type="nucleotide sequence ID" value="NM_001407380.1"/>
</dbReference>
<sequence>MSGARSKLALFLCGCYVVALGAHTGEESVADHHEAEYYVAAVYEHPSILSLNPLALISRQEALELMNQNLDIYEQQVMTAAQKDVQIIVFPEDGIHGFNFTRTSIYPFLDFMPSPQVVRWNPCLEPHRFNDTEGSLGGQTQAQRQKLPGGRLQLHLRKTFLTVRAAQQLNGLLGEVESLGSVQGGKITLVEGTPAFVKRLETG</sequence>
<reference evidence="2 3" key="3">
    <citation type="journal article" date="2006" name="Nature">
        <title>The DNA sequence, annotation and analysis of human chromosome 3.</title>
        <authorList>
            <person name="Muzny D.M."/>
            <person name="Scherer S.E."/>
            <person name="Kaul R."/>
            <person name="Wang J."/>
            <person name="Yu J."/>
            <person name="Sudbrak R."/>
            <person name="Buhay C.J."/>
            <person name="Chen R."/>
            <person name="Cree A."/>
            <person name="Ding Y."/>
            <person name="Dugan-Rocha S."/>
            <person name="Gill R."/>
            <person name="Gunaratne P."/>
            <person name="Harris R.A."/>
            <person name="Hawes A.C."/>
            <person name="Hernandez J."/>
            <person name="Hodgson A.V."/>
            <person name="Hume J."/>
            <person name="Jackson A."/>
            <person name="Khan Z.M."/>
            <person name="Kovar-Smith C."/>
            <person name="Lewis L.R."/>
            <person name="Lozado R.J."/>
            <person name="Metzker M.L."/>
            <person name="Milosavljevic A."/>
            <person name="Miner G.R."/>
            <person name="Morgan M.B."/>
            <person name="Nazareth L.V."/>
            <person name="Scott G."/>
            <person name="Sodergren E."/>
            <person name="Song X.Z."/>
            <person name="Steffen D."/>
            <person name="Wei S."/>
            <person name="Wheeler D.A."/>
            <person name="Wright M.W."/>
            <person name="Worley K.C."/>
            <person name="Yuan Y."/>
            <person name="Zhang Z."/>
            <person name="Adams C.Q."/>
            <person name="Ansari-Lari M.A."/>
            <person name="Ayele M."/>
            <person name="Brown M.J."/>
            <person name="Chen G."/>
            <person name="Chen Z."/>
            <person name="Clendenning J."/>
            <person name="Clerc-Blankenburg K.P."/>
            <person name="Chen R."/>
            <person name="Chen Z."/>
            <person name="Davis C."/>
            <person name="Delgado O."/>
            <person name="Dinh H.H."/>
            <person name="Dong W."/>
            <person name="Draper H."/>
            <person name="Ernst S."/>
            <person name="Fu G."/>
            <person name="Gonzalez-Garay M.L."/>
            <person name="Garcia D.K."/>
            <person name="Gillett W."/>
            <person name="Gu J."/>
            <person name="Hao B."/>
            <person name="Haugen E."/>
            <person name="Havlak P."/>
            <person name="He X."/>
            <person name="Hennig S."/>
            <person name="Hu S."/>
            <person name="Huang W."/>
            <person name="Jackson L.R."/>
            <person name="Jacob L.S."/>
            <person name="Kelly S.H."/>
            <person name="Kube M."/>
            <person name="Levy R."/>
            <person name="Li Z."/>
            <person name="Liu B."/>
            <person name="Liu J."/>
            <person name="Liu W."/>
            <person name="Lu J."/>
            <person name="Maheshwari M."/>
            <person name="Nguyen B.V."/>
            <person name="Okwuonu G.O."/>
            <person name="Palmeiri A."/>
            <person name="Pasternak S."/>
            <person name="Perez L.M."/>
            <person name="Phelps K.A."/>
            <person name="Plopper F.J."/>
            <person name="Qiang B."/>
            <person name="Raymond C."/>
            <person name="Rodriguez R."/>
            <person name="Saenphimmachak C."/>
            <person name="Santibanez J."/>
            <person name="Shen H."/>
            <person name="Shen Y."/>
            <person name="Subramanian S."/>
            <person name="Tabor P.E."/>
            <person name="Verduzco D."/>
            <person name="Waldron L."/>
            <person name="Wang J."/>
            <person name="Wang J."/>
            <person name="Wang Q."/>
            <person name="Williams G.A."/>
            <person name="Wong G.K."/>
            <person name="Yao Z."/>
            <person name="Zhang J."/>
            <person name="Zhang X."/>
            <person name="Zhao G."/>
            <person name="Zhou J."/>
            <person name="Zhou Y."/>
            <person name="Nelson D."/>
            <person name="Lehrach H."/>
            <person name="Reinhardt R."/>
            <person name="Naylor S.L."/>
            <person name="Yang H."/>
            <person name="Olson M."/>
            <person name="Weinstock G."/>
            <person name="Gibbs R.A."/>
        </authorList>
    </citation>
    <scope>NUCLEOTIDE SEQUENCE [LARGE SCALE GENOMIC DNA]</scope>
</reference>
<dbReference type="Bgee" id="ENSG00000169814">
    <property type="expression patterns" value="Expressed in islet of Langerhans and 187 other cell types or tissues"/>
</dbReference>
<organism evidence="2 3">
    <name type="scientific">Homo sapiens</name>
    <name type="common">Human</name>
    <dbReference type="NCBI Taxonomy" id="9606"/>
    <lineage>
        <taxon>Eukaryota</taxon>
        <taxon>Metazoa</taxon>
        <taxon>Chordata</taxon>
        <taxon>Craniata</taxon>
        <taxon>Vertebrata</taxon>
        <taxon>Euteleostomi</taxon>
        <taxon>Mammalia</taxon>
        <taxon>Eutheria</taxon>
        <taxon>Euarchontoglires</taxon>
        <taxon>Primates</taxon>
        <taxon>Haplorrhini</taxon>
        <taxon>Catarrhini</taxon>
        <taxon>Hominidae</taxon>
        <taxon>Homo</taxon>
    </lineage>
</organism>